<reference evidence="3 4" key="1">
    <citation type="submission" date="2018-02" db="EMBL/GenBank/DDBJ databases">
        <title>Jeotgalibacillus proteolyticum sp. nov. a protease producing bacterium isolated from ocean sediments of Laizhou Bay.</title>
        <authorList>
            <person name="Li Y."/>
        </authorList>
    </citation>
    <scope>NUCLEOTIDE SEQUENCE [LARGE SCALE GENOMIC DNA]</scope>
    <source>
        <strain evidence="3 4">22-7</strain>
    </source>
</reference>
<evidence type="ECO:0000313" key="4">
    <source>
        <dbReference type="Proteomes" id="UP000239047"/>
    </source>
</evidence>
<evidence type="ECO:0000256" key="1">
    <source>
        <dbReference type="SAM" id="Phobius"/>
    </source>
</evidence>
<evidence type="ECO:0000259" key="2">
    <source>
        <dbReference type="Pfam" id="PF11127"/>
    </source>
</evidence>
<gene>
    <name evidence="3" type="ORF">C4B60_18920</name>
</gene>
<dbReference type="Pfam" id="PF11127">
    <property type="entry name" value="YgaP-like_TM"/>
    <property type="match status" value="1"/>
</dbReference>
<feature type="transmembrane region" description="Helical" evidence="1">
    <location>
        <begin position="6"/>
        <end position="25"/>
    </location>
</feature>
<feature type="domain" description="Inner membrane protein YgaP-like transmembrane" evidence="2">
    <location>
        <begin position="1"/>
        <end position="61"/>
    </location>
</feature>
<dbReference type="Proteomes" id="UP000239047">
    <property type="component" value="Unassembled WGS sequence"/>
</dbReference>
<dbReference type="EMBL" id="PREZ01000008">
    <property type="protein sequence ID" value="PPA68981.1"/>
    <property type="molecule type" value="Genomic_DNA"/>
</dbReference>
<evidence type="ECO:0000313" key="3">
    <source>
        <dbReference type="EMBL" id="PPA68981.1"/>
    </source>
</evidence>
<proteinExistence type="predicted"/>
<keyword evidence="1" id="KW-1133">Transmembrane helix</keyword>
<comment type="caution">
    <text evidence="3">The sequence shown here is derived from an EMBL/GenBank/DDBJ whole genome shotgun (WGS) entry which is preliminary data.</text>
</comment>
<dbReference type="RefSeq" id="WP_104059598.1">
    <property type="nucleotide sequence ID" value="NZ_PREZ01000008.1"/>
</dbReference>
<name>A0A2S5G7S9_9BACL</name>
<dbReference type="OrthoDB" id="5405951at2"/>
<protein>
    <submittedName>
        <fullName evidence="3">DUF2892 domain-containing protein</fullName>
    </submittedName>
</protein>
<organism evidence="3 4">
    <name type="scientific">Jeotgalibacillus proteolyticus</name>
    <dbReference type="NCBI Taxonomy" id="2082395"/>
    <lineage>
        <taxon>Bacteria</taxon>
        <taxon>Bacillati</taxon>
        <taxon>Bacillota</taxon>
        <taxon>Bacilli</taxon>
        <taxon>Bacillales</taxon>
        <taxon>Caryophanaceae</taxon>
        <taxon>Jeotgalibacillus</taxon>
    </lineage>
</organism>
<keyword evidence="1" id="KW-0812">Transmembrane</keyword>
<keyword evidence="4" id="KW-1185">Reference proteome</keyword>
<accession>A0A2S5G7S9</accession>
<keyword evidence="1" id="KW-0472">Membrane</keyword>
<sequence length="92" mass="10306">MHSNISGVNSFVRMIIGLTVLSFATGRMSRKPWKQSYILLAALGAMKVAEGLMHYCPLVALWERRGSWMDDALNWENETSNYLHSSEVGSGE</sequence>
<dbReference type="AlphaFoldDB" id="A0A2S5G7S9"/>
<dbReference type="InterPro" id="IPR021309">
    <property type="entry name" value="YgaP-like_TM"/>
</dbReference>
<feature type="transmembrane region" description="Helical" evidence="1">
    <location>
        <begin position="37"/>
        <end position="62"/>
    </location>
</feature>